<evidence type="ECO:0000313" key="4">
    <source>
        <dbReference type="EMBL" id="MBB5889055.1"/>
    </source>
</evidence>
<dbReference type="InterPro" id="IPR024516">
    <property type="entry name" value="Mce_C"/>
</dbReference>
<dbReference type="InterPro" id="IPR005693">
    <property type="entry name" value="Mce"/>
</dbReference>
<dbReference type="AlphaFoldDB" id="A0A7W9NDW5"/>
<evidence type="ECO:0000256" key="1">
    <source>
        <dbReference type="SAM" id="MobiDB-lite"/>
    </source>
</evidence>
<dbReference type="PANTHER" id="PTHR33371">
    <property type="entry name" value="INTERMEMBRANE PHOSPHOLIPID TRANSPORT SYSTEM BINDING PROTEIN MLAD-RELATED"/>
    <property type="match status" value="1"/>
</dbReference>
<dbReference type="EMBL" id="JACHIR010000001">
    <property type="protein sequence ID" value="MBB5889055.1"/>
    <property type="molecule type" value="Genomic_DNA"/>
</dbReference>
<evidence type="ECO:0000313" key="5">
    <source>
        <dbReference type="Proteomes" id="UP000585638"/>
    </source>
</evidence>
<evidence type="ECO:0000259" key="2">
    <source>
        <dbReference type="Pfam" id="PF02470"/>
    </source>
</evidence>
<reference evidence="4 5" key="1">
    <citation type="submission" date="2020-08" db="EMBL/GenBank/DDBJ databases">
        <title>Sequencing the genomes of 1000 actinobacteria strains.</title>
        <authorList>
            <person name="Klenk H.-P."/>
        </authorList>
    </citation>
    <scope>NUCLEOTIDE SEQUENCE [LARGE SCALE GENOMIC DNA]</scope>
    <source>
        <strain evidence="4 5">DSM 43851</strain>
    </source>
</reference>
<organism evidence="4 5">
    <name type="scientific">Kutzneria kofuensis</name>
    <dbReference type="NCBI Taxonomy" id="103725"/>
    <lineage>
        <taxon>Bacteria</taxon>
        <taxon>Bacillati</taxon>
        <taxon>Actinomycetota</taxon>
        <taxon>Actinomycetes</taxon>
        <taxon>Pseudonocardiales</taxon>
        <taxon>Pseudonocardiaceae</taxon>
        <taxon>Kutzneria</taxon>
    </lineage>
</organism>
<dbReference type="Proteomes" id="UP000585638">
    <property type="component" value="Unassembled WGS sequence"/>
</dbReference>
<keyword evidence="5" id="KW-1185">Reference proteome</keyword>
<dbReference type="Pfam" id="PF02470">
    <property type="entry name" value="MlaD"/>
    <property type="match status" value="1"/>
</dbReference>
<dbReference type="GO" id="GO:0005576">
    <property type="term" value="C:extracellular region"/>
    <property type="evidence" value="ECO:0007669"/>
    <property type="project" value="TreeGrafter"/>
</dbReference>
<dbReference type="InterPro" id="IPR052336">
    <property type="entry name" value="MlaD_Phospholipid_Transporter"/>
</dbReference>
<protein>
    <submittedName>
        <fullName evidence="4">Virulence factor Mce-like protein</fullName>
    </submittedName>
</protein>
<feature type="region of interest" description="Disordered" evidence="1">
    <location>
        <begin position="343"/>
        <end position="384"/>
    </location>
</feature>
<comment type="caution">
    <text evidence="4">The sequence shown here is derived from an EMBL/GenBank/DDBJ whole genome shotgun (WGS) entry which is preliminary data.</text>
</comment>
<feature type="domain" description="Mce/MlaD" evidence="2">
    <location>
        <begin position="33"/>
        <end position="109"/>
    </location>
</feature>
<name>A0A7W9NDW5_9PSEU</name>
<sequence>MNRYHVLGAAFLVVIVAFLAFTVAVYEKAFEPAVHVTLKTDSVGNQLTPGADVKVRGVVVGEVRSVGTDGGVASLDLALQPDLVDQVPGNVSARLLPKTLFGERYVALQVPTRPAAPIEAGAVIGQDRSSSAIEISKVLDDLMPVLQAVQPQKLAATLTALSQALDGRGKQLGEVLTQADSYLRQLAPSLPDLNADLAALSHVADTYSTAAPDFLHALADLTTTSRTLVDQRTQLDTLFSVVTTTAVDLDSFLRVNRANVIGLAASAAPTLAVLAKYAPEYPCVLGQLADQLANADFTFGKGTDHPEMGKFTLSITASRGAYKPGVDTPKYLDTRGPRCYPKASPGNLFPQYPPGGPIQDGSTHPGADPAAGSAHTATSSAAGSPAEQQLLNLLEAPQLGVMPQDAPGWSALLVGPLLRGSEVTLK</sequence>
<feature type="domain" description="Mammalian cell entry C-terminal" evidence="3">
    <location>
        <begin position="116"/>
        <end position="337"/>
    </location>
</feature>
<proteinExistence type="predicted"/>
<accession>A0A7W9NDW5</accession>
<dbReference type="NCBIfam" id="TIGR00996">
    <property type="entry name" value="Mtu_fam_mce"/>
    <property type="match status" value="1"/>
</dbReference>
<feature type="compositionally biased region" description="Low complexity" evidence="1">
    <location>
        <begin position="369"/>
        <end position="384"/>
    </location>
</feature>
<evidence type="ECO:0000259" key="3">
    <source>
        <dbReference type="Pfam" id="PF11887"/>
    </source>
</evidence>
<dbReference type="PANTHER" id="PTHR33371:SF19">
    <property type="entry name" value="MCE-FAMILY PROTEIN MCE4A"/>
    <property type="match status" value="1"/>
</dbReference>
<gene>
    <name evidence="4" type="ORF">BJ998_000251</name>
</gene>
<dbReference type="RefSeq" id="WP_184857693.1">
    <property type="nucleotide sequence ID" value="NZ_BAAAWY010000013.1"/>
</dbReference>
<dbReference type="InterPro" id="IPR003399">
    <property type="entry name" value="Mce/MlaD"/>
</dbReference>
<dbReference type="Pfam" id="PF11887">
    <property type="entry name" value="Mce4_CUP1"/>
    <property type="match status" value="1"/>
</dbReference>
<dbReference type="GO" id="GO:0051701">
    <property type="term" value="P:biological process involved in interaction with host"/>
    <property type="evidence" value="ECO:0007669"/>
    <property type="project" value="TreeGrafter"/>
</dbReference>